<protein>
    <recommendedName>
        <fullName evidence="3">CHAT domain-containing protein</fullName>
    </recommendedName>
</protein>
<feature type="repeat" description="TPR" evidence="1">
    <location>
        <begin position="363"/>
        <end position="396"/>
    </location>
</feature>
<dbReference type="Pfam" id="PF13424">
    <property type="entry name" value="TPR_12"/>
    <property type="match status" value="4"/>
</dbReference>
<keyword evidence="5" id="KW-1185">Reference proteome</keyword>
<reference evidence="4 5" key="1">
    <citation type="submission" date="2012-06" db="EMBL/GenBank/DDBJ databases">
        <title>Finished chromosome of genome of Cylindrospermum stagnale PCC 7417.</title>
        <authorList>
            <consortium name="US DOE Joint Genome Institute"/>
            <person name="Gugger M."/>
            <person name="Coursin T."/>
            <person name="Rippka R."/>
            <person name="Tandeau De Marsac N."/>
            <person name="Huntemann M."/>
            <person name="Wei C.-L."/>
            <person name="Han J."/>
            <person name="Detter J.C."/>
            <person name="Han C."/>
            <person name="Tapia R."/>
            <person name="Chen A."/>
            <person name="Kyrpides N."/>
            <person name="Mavromatis K."/>
            <person name="Markowitz V."/>
            <person name="Szeto E."/>
            <person name="Ivanova N."/>
            <person name="Pagani I."/>
            <person name="Pati A."/>
            <person name="Goodwin L."/>
            <person name="Nordberg H.P."/>
            <person name="Cantor M.N."/>
            <person name="Hua S.X."/>
            <person name="Woyke T."/>
            <person name="Kerfeld C.A."/>
        </authorList>
    </citation>
    <scope>NUCLEOTIDE SEQUENCE [LARGE SCALE GENOMIC DNA]</scope>
    <source>
        <strain evidence="4 5">PCC 7417</strain>
    </source>
</reference>
<accession>K9WSK5</accession>
<feature type="domain" description="CHAT" evidence="3">
    <location>
        <begin position="770"/>
        <end position="1066"/>
    </location>
</feature>
<dbReference type="PROSITE" id="PS50005">
    <property type="entry name" value="TPR"/>
    <property type="match status" value="6"/>
</dbReference>
<dbReference type="Proteomes" id="UP000010475">
    <property type="component" value="Chromosome"/>
</dbReference>
<dbReference type="InterPro" id="IPR011990">
    <property type="entry name" value="TPR-like_helical_dom_sf"/>
</dbReference>
<proteinExistence type="predicted"/>
<dbReference type="PATRIC" id="fig|56107.3.peg.960"/>
<dbReference type="Pfam" id="PF13374">
    <property type="entry name" value="TPR_10"/>
    <property type="match status" value="1"/>
</dbReference>
<dbReference type="InterPro" id="IPR024983">
    <property type="entry name" value="CHAT_dom"/>
</dbReference>
<feature type="repeat" description="TPR" evidence="1">
    <location>
        <begin position="232"/>
        <end position="265"/>
    </location>
</feature>
<feature type="repeat" description="TPR" evidence="1">
    <location>
        <begin position="443"/>
        <end position="476"/>
    </location>
</feature>
<dbReference type="KEGG" id="csg:Cylst_0857"/>
<dbReference type="SUPFAM" id="SSF48452">
    <property type="entry name" value="TPR-like"/>
    <property type="match status" value="3"/>
</dbReference>
<dbReference type="HOGENOM" id="CLU_002404_0_0_3"/>
<feature type="repeat" description="TPR" evidence="1">
    <location>
        <begin position="136"/>
        <end position="169"/>
    </location>
</feature>
<evidence type="ECO:0000313" key="4">
    <source>
        <dbReference type="EMBL" id="AFZ23183.1"/>
    </source>
</evidence>
<name>K9WSK5_9NOST</name>
<dbReference type="InterPro" id="IPR019734">
    <property type="entry name" value="TPR_rpt"/>
</dbReference>
<feature type="repeat" description="TPR" evidence="1">
    <location>
        <begin position="88"/>
        <end position="121"/>
    </location>
</feature>
<dbReference type="OrthoDB" id="437421at2"/>
<evidence type="ECO:0000256" key="2">
    <source>
        <dbReference type="SAM" id="MobiDB-lite"/>
    </source>
</evidence>
<evidence type="ECO:0000256" key="1">
    <source>
        <dbReference type="PROSITE-ProRule" id="PRU00339"/>
    </source>
</evidence>
<dbReference type="RefSeq" id="WP_015206439.1">
    <property type="nucleotide sequence ID" value="NC_019757.1"/>
</dbReference>
<sequence>MKLRLIAAITVFTLGFPICVFYPSQKVLTQAPTPTAEEAITEGVILNNQGESIVYKDLVGLDELRAGLDLFQRSLAIFKKYGAKAGEGNSLVNIGYVYLRQGEYQKALEFLQPALAIRRATRDGLRPAVRDRSQEWIPLSYMGEVYVNLADYPKALEFYQPALTILRELKASNPKDSSYSTSEGIMLADIGALYFRLGQYQKAQDFYQQKLAMGKANSDGQRPTVGDRIGSAETLNNLGVVAVNLGNYAQALDFYQQALTTVQDYCYKEKLTCFYGTEAAILNNLAGAYFSLGQYPKSLEFAEKSATIYKKFRTGEFKGTTKKEIELLYNSLSGNPQALQQVASRANVGDAFGKDSFQFQGEALNLNNIGQINFALGKYDSALNLYQQALSIYKENKYKPGLAVTLNNMARVDNNLGKYDQAIELNQQALANYREIGDRTGEGVTISSLGQTYQKQSQYDLALGLYQQALAMHREVSDQVSEAATLKFLGDVLFAQNQPQLAVTFYKQSVNVTEKIRQKLRVVPLDIQQSYTDTVAERYRRLADLMLKRNRAAEAQEVLDLLKIQEMRDFLDNRRGNPQQTTVNSQENNSLSNRGANPQKATVNSQQPQTLTLLPQEQQISQKYSVIQDKVITLGKELTNLRKISPKSRTSIQEKRIAELVKLEQEATAEFNKFIKSPSVVALVKQISETSAQENLNLRQLNSLRDNLRQLNQKAVLLYPLVLDDRLELLIVTADAPPIHRTVPVKKEELERVILEFRQAIQVPYKNSKIPANQLYNWLIKPIENDLAQADTKTIIYAPDGKLRYIPLAALYDGKNWLVQRFSINNITAASLTKIDHQPQKSLQTLAAAFTKGDYTVKLAQRQESFSGLEFAKVEVENLAKTIPGTKILLDKEFSPQVTIPQMNDYKIVHLATHGMLVSGDPEDSFIMFGDGERVTLRNIENWSLPNVDLVVLSACQTGLGNKLGNGQEILGLGYQIQLTGAKASMASLWSVSDGGTQALMNGFYTALKSGNTTKSEALQKAQIALITGDKSILIKKPGLSVGESNDNNSQFSHPYYWASFILIGNGL</sequence>
<feature type="region of interest" description="Disordered" evidence="2">
    <location>
        <begin position="573"/>
        <end position="608"/>
    </location>
</feature>
<feature type="repeat" description="TPR" evidence="1">
    <location>
        <begin position="184"/>
        <end position="217"/>
    </location>
</feature>
<feature type="compositionally biased region" description="Polar residues" evidence="2">
    <location>
        <begin position="576"/>
        <end position="605"/>
    </location>
</feature>
<dbReference type="PANTHER" id="PTHR10098">
    <property type="entry name" value="RAPSYN-RELATED"/>
    <property type="match status" value="1"/>
</dbReference>
<dbReference type="eggNOG" id="COG4995">
    <property type="taxonomic scope" value="Bacteria"/>
</dbReference>
<dbReference type="SMART" id="SM00028">
    <property type="entry name" value="TPR"/>
    <property type="match status" value="9"/>
</dbReference>
<gene>
    <name evidence="4" type="ORF">Cylst_0857</name>
</gene>
<dbReference type="eggNOG" id="COG0457">
    <property type="taxonomic scope" value="Bacteria"/>
</dbReference>
<organism evidence="4 5">
    <name type="scientific">Cylindrospermum stagnale PCC 7417</name>
    <dbReference type="NCBI Taxonomy" id="56107"/>
    <lineage>
        <taxon>Bacteria</taxon>
        <taxon>Bacillati</taxon>
        <taxon>Cyanobacteriota</taxon>
        <taxon>Cyanophyceae</taxon>
        <taxon>Nostocales</taxon>
        <taxon>Nostocaceae</taxon>
        <taxon>Cylindrospermum</taxon>
    </lineage>
</organism>
<evidence type="ECO:0000259" key="3">
    <source>
        <dbReference type="Pfam" id="PF12770"/>
    </source>
</evidence>
<dbReference type="Gene3D" id="1.25.40.10">
    <property type="entry name" value="Tetratricopeptide repeat domain"/>
    <property type="match status" value="3"/>
</dbReference>
<keyword evidence="1" id="KW-0802">TPR repeat</keyword>
<dbReference type="AlphaFoldDB" id="K9WSK5"/>
<dbReference type="Pfam" id="PF12770">
    <property type="entry name" value="CHAT"/>
    <property type="match status" value="1"/>
</dbReference>
<dbReference type="STRING" id="56107.Cylst_0857"/>
<dbReference type="EMBL" id="CP003642">
    <property type="protein sequence ID" value="AFZ23183.1"/>
    <property type="molecule type" value="Genomic_DNA"/>
</dbReference>
<evidence type="ECO:0000313" key="5">
    <source>
        <dbReference type="Proteomes" id="UP000010475"/>
    </source>
</evidence>
<dbReference type="PROSITE" id="PS50293">
    <property type="entry name" value="TPR_REGION"/>
    <property type="match status" value="2"/>
</dbReference>